<feature type="domain" description="Fe/B12 periplasmic-binding" evidence="1">
    <location>
        <begin position="47"/>
        <end position="315"/>
    </location>
</feature>
<accession>A0A971M5D5</accession>
<evidence type="ECO:0000313" key="2">
    <source>
        <dbReference type="EMBL" id="NLW36104.1"/>
    </source>
</evidence>
<evidence type="ECO:0000259" key="1">
    <source>
        <dbReference type="PROSITE" id="PS50983"/>
    </source>
</evidence>
<reference evidence="2" key="2">
    <citation type="submission" date="2020-01" db="EMBL/GenBank/DDBJ databases">
        <authorList>
            <person name="Campanaro S."/>
        </authorList>
    </citation>
    <scope>NUCLEOTIDE SEQUENCE</scope>
    <source>
        <strain evidence="2">AS06rmzACSIP_7</strain>
    </source>
</reference>
<dbReference type="PANTHER" id="PTHR30535:SF33">
    <property type="entry name" value="PERIPLASMIC BINDING PROTEIN"/>
    <property type="match status" value="1"/>
</dbReference>
<gene>
    <name evidence="2" type="ORF">GXY80_11595</name>
</gene>
<dbReference type="Proteomes" id="UP000777265">
    <property type="component" value="Unassembled WGS sequence"/>
</dbReference>
<comment type="caution">
    <text evidence="2">The sequence shown here is derived from an EMBL/GenBank/DDBJ whole genome shotgun (WGS) entry which is preliminary data.</text>
</comment>
<dbReference type="AlphaFoldDB" id="A0A971M5D5"/>
<organism evidence="2 3">
    <name type="scientific">Syntrophorhabdus aromaticivorans</name>
    <dbReference type="NCBI Taxonomy" id="328301"/>
    <lineage>
        <taxon>Bacteria</taxon>
        <taxon>Pseudomonadati</taxon>
        <taxon>Thermodesulfobacteriota</taxon>
        <taxon>Syntrophorhabdia</taxon>
        <taxon>Syntrophorhabdales</taxon>
        <taxon>Syntrophorhabdaceae</taxon>
        <taxon>Syntrophorhabdus</taxon>
    </lineage>
</organism>
<dbReference type="InterPro" id="IPR002491">
    <property type="entry name" value="ABC_transptr_periplasmic_BD"/>
</dbReference>
<dbReference type="InterPro" id="IPR050902">
    <property type="entry name" value="ABC_Transporter_SBP"/>
</dbReference>
<dbReference type="Pfam" id="PF01497">
    <property type="entry name" value="Peripla_BP_2"/>
    <property type="match status" value="1"/>
</dbReference>
<dbReference type="SUPFAM" id="SSF53807">
    <property type="entry name" value="Helical backbone' metal receptor"/>
    <property type="match status" value="1"/>
</dbReference>
<sequence>MRGETHAINAISAGRPGLAVFALIFLLLPSAVWAAAVTVTYRDKLERVVSIPLPVKRAVFLISYELIPVLGVWDRVVGIGRWGYESNLLKAARPDIRHTIPSAGSGTDVNMEALLKLKPDLVLTWTARPEAVKFMEERGLRVIAIYPDSIGDLYEVMRLHGRLFQREKRINRAIGEMEGLFRMVRDRVARIPEGRKKKVLYLGGKATSVAAGTGITNDIIRLIGARNPASAIPQRSIDVPIERIIAWNPDVIVIWGNAKYAPSDLTGNPQWRILEAVRRGRVYKAPEWSTWSPRLAPFALWMAAVTYPEHFNDVNVGHVADGFQKRVFGISPGLKN</sequence>
<dbReference type="PROSITE" id="PS50983">
    <property type="entry name" value="FE_B12_PBP"/>
    <property type="match status" value="1"/>
</dbReference>
<dbReference type="PANTHER" id="PTHR30535">
    <property type="entry name" value="VITAMIN B12-BINDING PROTEIN"/>
    <property type="match status" value="1"/>
</dbReference>
<name>A0A971M5D5_9BACT</name>
<dbReference type="EMBL" id="JAAYEE010000212">
    <property type="protein sequence ID" value="NLW36104.1"/>
    <property type="molecule type" value="Genomic_DNA"/>
</dbReference>
<proteinExistence type="predicted"/>
<evidence type="ECO:0000313" key="3">
    <source>
        <dbReference type="Proteomes" id="UP000777265"/>
    </source>
</evidence>
<protein>
    <submittedName>
        <fullName evidence="2">ABC transporter substrate-binding protein</fullName>
    </submittedName>
</protein>
<dbReference type="Gene3D" id="3.40.50.1980">
    <property type="entry name" value="Nitrogenase molybdenum iron protein domain"/>
    <property type="match status" value="2"/>
</dbReference>
<reference evidence="2" key="1">
    <citation type="journal article" date="2020" name="Biotechnol. Biofuels">
        <title>New insights from the biogas microbiome by comprehensive genome-resolved metagenomics of nearly 1600 species originating from multiple anaerobic digesters.</title>
        <authorList>
            <person name="Campanaro S."/>
            <person name="Treu L."/>
            <person name="Rodriguez-R L.M."/>
            <person name="Kovalovszki A."/>
            <person name="Ziels R.M."/>
            <person name="Maus I."/>
            <person name="Zhu X."/>
            <person name="Kougias P.G."/>
            <person name="Basile A."/>
            <person name="Luo G."/>
            <person name="Schluter A."/>
            <person name="Konstantinidis K.T."/>
            <person name="Angelidaki I."/>
        </authorList>
    </citation>
    <scope>NUCLEOTIDE SEQUENCE</scope>
    <source>
        <strain evidence="2">AS06rmzACSIP_7</strain>
    </source>
</reference>